<dbReference type="RefSeq" id="WP_268050035.1">
    <property type="nucleotide sequence ID" value="NZ_JAPQES010000003.1"/>
</dbReference>
<evidence type="ECO:0000313" key="2">
    <source>
        <dbReference type="Proteomes" id="UP001079657"/>
    </source>
</evidence>
<dbReference type="InterPro" id="IPR038695">
    <property type="entry name" value="Saro_0823-like_sf"/>
</dbReference>
<dbReference type="EMBL" id="JAPQES010000003">
    <property type="protein sequence ID" value="MCY6371175.1"/>
    <property type="molecule type" value="Genomic_DNA"/>
</dbReference>
<proteinExistence type="predicted"/>
<dbReference type="PANTHER" id="PTHR37953">
    <property type="entry name" value="UPF0127 PROTEIN MJ1496"/>
    <property type="match status" value="1"/>
</dbReference>
<protein>
    <submittedName>
        <fullName evidence="1">DUF192 domain-containing protein</fullName>
    </submittedName>
</protein>
<reference evidence="1" key="1">
    <citation type="submission" date="2022-12" db="EMBL/GenBank/DDBJ databases">
        <authorList>
            <person name="Wang J."/>
        </authorList>
    </citation>
    <scope>NUCLEOTIDE SEQUENCE</scope>
    <source>
        <strain evidence="1">HY-42-06</strain>
    </source>
</reference>
<comment type="caution">
    <text evidence="1">The sequence shown here is derived from an EMBL/GenBank/DDBJ whole genome shotgun (WGS) entry which is preliminary data.</text>
</comment>
<gene>
    <name evidence="1" type="ORF">OXH55_11065</name>
</gene>
<evidence type="ECO:0000313" key="1">
    <source>
        <dbReference type="EMBL" id="MCY6371175.1"/>
    </source>
</evidence>
<keyword evidence="2" id="KW-1185">Reference proteome</keyword>
<dbReference type="Pfam" id="PF02643">
    <property type="entry name" value="DUF192"/>
    <property type="match status" value="1"/>
</dbReference>
<name>A0ABT4CQ50_9CLOT</name>
<dbReference type="Gene3D" id="2.60.120.1140">
    <property type="entry name" value="Protein of unknown function DUF192"/>
    <property type="match status" value="1"/>
</dbReference>
<dbReference type="PANTHER" id="PTHR37953:SF1">
    <property type="entry name" value="UPF0127 PROTEIN MJ1496"/>
    <property type="match status" value="1"/>
</dbReference>
<dbReference type="Proteomes" id="UP001079657">
    <property type="component" value="Unassembled WGS sequence"/>
</dbReference>
<organism evidence="1 2">
    <name type="scientific">Clostridium ganghwense</name>
    <dbReference type="NCBI Taxonomy" id="312089"/>
    <lineage>
        <taxon>Bacteria</taxon>
        <taxon>Bacillati</taxon>
        <taxon>Bacillota</taxon>
        <taxon>Clostridia</taxon>
        <taxon>Eubacteriales</taxon>
        <taxon>Clostridiaceae</taxon>
        <taxon>Clostridium</taxon>
    </lineage>
</organism>
<sequence>MLLKNKTNNNIIVQNVIVANSFFKRLRGLMFTKELSPQSGLYISPCSGIHTYFMNYTIDVLYLDINNTILAIDENMTPGRVGKFRKSSVAVVELTSGKVKETQTKVGQVVEFV</sequence>
<dbReference type="InterPro" id="IPR003795">
    <property type="entry name" value="DUF192"/>
</dbReference>
<accession>A0ABT4CQ50</accession>